<dbReference type="OrthoDB" id="9785076at2"/>
<dbReference type="InterPro" id="IPR029058">
    <property type="entry name" value="AB_hydrolase_fold"/>
</dbReference>
<evidence type="ECO:0000256" key="1">
    <source>
        <dbReference type="SAM" id="Phobius"/>
    </source>
</evidence>
<dbReference type="Proteomes" id="UP000287330">
    <property type="component" value="Unassembled WGS sequence"/>
</dbReference>
<sequence>MQRLMLEYADRALAINHFPAVAAQQHVVIAPALGVKQRFYHRFAQWLADQGIAVTCFDYYGIGDSKNKPLNAIDTDIIEWATLDLDHVLTWASQQRPSAELVWLGHSLGGQLLGLIPQPERINRIVTVASGTGYWLKASAQVKRTSWLLWYLAIPLATPIAGYFPGKRLNMVGDMPARAMRQWSRWCRSRNYLFDHLSAEQLEGYQRLTQPYHAFSISDDELLVEDNVRALLQRYPNTEQKLTRLTPQQAGRRIGHFNIFKPTHQHTLWQQFLLPAITANRLTHPAIEES</sequence>
<evidence type="ECO:0000313" key="3">
    <source>
        <dbReference type="EMBL" id="RUO53296.1"/>
    </source>
</evidence>
<feature type="transmembrane region" description="Helical" evidence="1">
    <location>
        <begin position="147"/>
        <end position="166"/>
    </location>
</feature>
<dbReference type="RefSeq" id="WP_110574868.1">
    <property type="nucleotide sequence ID" value="NZ_QJST01000007.1"/>
</dbReference>
<organism evidence="3 4">
    <name type="scientific">Idiomarina fontislapidosi</name>
    <dbReference type="NCBI Taxonomy" id="263723"/>
    <lineage>
        <taxon>Bacteria</taxon>
        <taxon>Pseudomonadati</taxon>
        <taxon>Pseudomonadota</taxon>
        <taxon>Gammaproteobacteria</taxon>
        <taxon>Alteromonadales</taxon>
        <taxon>Idiomarinaceae</taxon>
        <taxon>Idiomarina</taxon>
    </lineage>
</organism>
<feature type="domain" description="Serine aminopeptidase S33" evidence="2">
    <location>
        <begin position="24"/>
        <end position="149"/>
    </location>
</feature>
<dbReference type="InterPro" id="IPR017208">
    <property type="entry name" value="UCP037442_abhydr"/>
</dbReference>
<protein>
    <submittedName>
        <fullName evidence="3">Dehydrogenase</fullName>
    </submittedName>
</protein>
<keyword evidence="4" id="KW-1185">Reference proteome</keyword>
<evidence type="ECO:0000313" key="4">
    <source>
        <dbReference type="Proteomes" id="UP000287330"/>
    </source>
</evidence>
<dbReference type="AlphaFoldDB" id="A0A432XX55"/>
<dbReference type="EMBL" id="PIPV01000006">
    <property type="protein sequence ID" value="RUO53296.1"/>
    <property type="molecule type" value="Genomic_DNA"/>
</dbReference>
<dbReference type="Gene3D" id="3.40.50.1820">
    <property type="entry name" value="alpha/beta hydrolase"/>
    <property type="match status" value="1"/>
</dbReference>
<name>A0A432XX55_9GAMM</name>
<proteinExistence type="predicted"/>
<keyword evidence="1" id="KW-0472">Membrane</keyword>
<dbReference type="PIRSF" id="PIRSF037442">
    <property type="entry name" value="UCP037442_abhydr"/>
    <property type="match status" value="1"/>
</dbReference>
<keyword evidence="1" id="KW-0812">Transmembrane</keyword>
<comment type="caution">
    <text evidence="3">The sequence shown here is derived from an EMBL/GenBank/DDBJ whole genome shotgun (WGS) entry which is preliminary data.</text>
</comment>
<dbReference type="InterPro" id="IPR022742">
    <property type="entry name" value="Hydrolase_4"/>
</dbReference>
<keyword evidence="1" id="KW-1133">Transmembrane helix</keyword>
<evidence type="ECO:0000259" key="2">
    <source>
        <dbReference type="Pfam" id="PF12146"/>
    </source>
</evidence>
<gene>
    <name evidence="3" type="ORF">CWE25_08740</name>
</gene>
<dbReference type="SUPFAM" id="SSF53474">
    <property type="entry name" value="alpha/beta-Hydrolases"/>
    <property type="match status" value="1"/>
</dbReference>
<accession>A0A432XX55</accession>
<dbReference type="Pfam" id="PF12146">
    <property type="entry name" value="Hydrolase_4"/>
    <property type="match status" value="1"/>
</dbReference>
<reference evidence="4" key="1">
    <citation type="journal article" date="2018" name="Front. Microbiol.">
        <title>Genome-Based Analysis Reveals the Taxonomy and Diversity of the Family Idiomarinaceae.</title>
        <authorList>
            <person name="Liu Y."/>
            <person name="Lai Q."/>
            <person name="Shao Z."/>
        </authorList>
    </citation>
    <scope>NUCLEOTIDE SEQUENCE [LARGE SCALE GENOMIC DNA]</scope>
    <source>
        <strain evidence="4">F23</strain>
    </source>
</reference>